<dbReference type="Proteomes" id="UP000618591">
    <property type="component" value="Unassembled WGS sequence"/>
</dbReference>
<name>A0ABQ1H6E2_9SPHN</name>
<organism evidence="1 2">
    <name type="scientific">Sphingomonas psychrolutea</name>
    <dbReference type="NCBI Taxonomy" id="1259676"/>
    <lineage>
        <taxon>Bacteria</taxon>
        <taxon>Pseudomonadati</taxon>
        <taxon>Pseudomonadota</taxon>
        <taxon>Alphaproteobacteria</taxon>
        <taxon>Sphingomonadales</taxon>
        <taxon>Sphingomonadaceae</taxon>
        <taxon>Sphingomonas</taxon>
    </lineage>
</organism>
<proteinExistence type="predicted"/>
<sequence>MVGQKARDGSAGRAASAGASLRTAMGTTQPIAAMHAKVIPLQGFCAGCCCCAIIFMQSSDMPGSFIPDIAIGAETAGGTDA</sequence>
<evidence type="ECO:0000313" key="1">
    <source>
        <dbReference type="EMBL" id="GGA58927.1"/>
    </source>
</evidence>
<protein>
    <submittedName>
        <fullName evidence="1">Uncharacterized protein</fullName>
    </submittedName>
</protein>
<dbReference type="EMBL" id="BMDW01000024">
    <property type="protein sequence ID" value="GGA58927.1"/>
    <property type="molecule type" value="Genomic_DNA"/>
</dbReference>
<reference evidence="2" key="1">
    <citation type="journal article" date="2019" name="Int. J. Syst. Evol. Microbiol.">
        <title>The Global Catalogue of Microorganisms (GCM) 10K type strain sequencing project: providing services to taxonomists for standard genome sequencing and annotation.</title>
        <authorList>
            <consortium name="The Broad Institute Genomics Platform"/>
            <consortium name="The Broad Institute Genome Sequencing Center for Infectious Disease"/>
            <person name="Wu L."/>
            <person name="Ma J."/>
        </authorList>
    </citation>
    <scope>NUCLEOTIDE SEQUENCE [LARGE SCALE GENOMIC DNA]</scope>
    <source>
        <strain evidence="2">CGMCC 1.10106</strain>
    </source>
</reference>
<comment type="caution">
    <text evidence="1">The sequence shown here is derived from an EMBL/GenBank/DDBJ whole genome shotgun (WGS) entry which is preliminary data.</text>
</comment>
<keyword evidence="2" id="KW-1185">Reference proteome</keyword>
<gene>
    <name evidence="1" type="ORF">GCM10011395_31510</name>
</gene>
<accession>A0ABQ1H6E2</accession>
<evidence type="ECO:0000313" key="2">
    <source>
        <dbReference type="Proteomes" id="UP000618591"/>
    </source>
</evidence>